<name>A0A0P7IGG1_9RHOB</name>
<feature type="domain" description="TraD/TraG TraM recognition site" evidence="2">
    <location>
        <begin position="476"/>
        <end position="575"/>
    </location>
</feature>
<evidence type="ECO:0000313" key="4">
    <source>
        <dbReference type="Proteomes" id="UP000050471"/>
    </source>
</evidence>
<dbReference type="AlphaFoldDB" id="A0A0P7IGG1"/>
<keyword evidence="1" id="KW-0472">Membrane</keyword>
<keyword evidence="1" id="KW-1133">Transmembrane helix</keyword>
<protein>
    <recommendedName>
        <fullName evidence="2">TraD/TraG TraM recognition site domain-containing protein</fullName>
    </recommendedName>
</protein>
<accession>A0A0P7IGG1</accession>
<dbReference type="PANTHER" id="PTHR30121">
    <property type="entry name" value="UNCHARACTERIZED PROTEIN YJGR-RELATED"/>
    <property type="match status" value="1"/>
</dbReference>
<evidence type="ECO:0000313" key="3">
    <source>
        <dbReference type="EMBL" id="KPN62921.1"/>
    </source>
</evidence>
<dbReference type="RefSeq" id="WP_040175960.1">
    <property type="nucleotide sequence ID" value="NZ_LKBA01000008.1"/>
</dbReference>
<evidence type="ECO:0000259" key="2">
    <source>
        <dbReference type="Pfam" id="PF12696"/>
    </source>
</evidence>
<dbReference type="STRING" id="154981.AKJ29_01895"/>
<feature type="transmembrane region" description="Helical" evidence="1">
    <location>
        <begin position="48"/>
        <end position="74"/>
    </location>
</feature>
<evidence type="ECO:0000256" key="1">
    <source>
        <dbReference type="SAM" id="Phobius"/>
    </source>
</evidence>
<dbReference type="InterPro" id="IPR051162">
    <property type="entry name" value="T4SS_component"/>
</dbReference>
<dbReference type="PANTHER" id="PTHR30121:SF6">
    <property type="entry name" value="SLR6007 PROTEIN"/>
    <property type="match status" value="1"/>
</dbReference>
<dbReference type="OrthoDB" id="9806951at2"/>
<dbReference type="Gene3D" id="3.40.50.300">
    <property type="entry name" value="P-loop containing nucleotide triphosphate hydrolases"/>
    <property type="match status" value="2"/>
</dbReference>
<reference evidence="3 4" key="1">
    <citation type="submission" date="2015-09" db="EMBL/GenBank/DDBJ databases">
        <title>Draft genome sequence of Aliiroseovarius crassostreae CV919-312TSm, the causative agent of Roseovarius Oyster Disease (formerly Juvenile Oyster Disease).</title>
        <authorList>
            <person name="Kessner L."/>
            <person name="Spinard E."/>
            <person name="Nelson D."/>
        </authorList>
    </citation>
    <scope>NUCLEOTIDE SEQUENCE [LARGE SCALE GENOMIC DNA]</scope>
    <source>
        <strain evidence="3 4">CV919-312</strain>
    </source>
</reference>
<dbReference type="InterPro" id="IPR032689">
    <property type="entry name" value="TraG-D_C"/>
</dbReference>
<organism evidence="3 4">
    <name type="scientific">Aliiroseovarius crassostreae</name>
    <dbReference type="NCBI Taxonomy" id="154981"/>
    <lineage>
        <taxon>Bacteria</taxon>
        <taxon>Pseudomonadati</taxon>
        <taxon>Pseudomonadota</taxon>
        <taxon>Alphaproteobacteria</taxon>
        <taxon>Rhodobacterales</taxon>
        <taxon>Paracoccaceae</taxon>
        <taxon>Aliiroseovarius</taxon>
    </lineage>
</organism>
<dbReference type="Proteomes" id="UP000050471">
    <property type="component" value="Unassembled WGS sequence"/>
</dbReference>
<dbReference type="EMBL" id="LKBA01000008">
    <property type="protein sequence ID" value="KPN62921.1"/>
    <property type="molecule type" value="Genomic_DNA"/>
</dbReference>
<comment type="caution">
    <text evidence="3">The sequence shown here is derived from an EMBL/GenBank/DDBJ whole genome shotgun (WGS) entry which is preliminary data.</text>
</comment>
<keyword evidence="1" id="KW-0812">Transmembrane</keyword>
<dbReference type="Pfam" id="PF12696">
    <property type="entry name" value="TraG-D_C"/>
    <property type="match status" value="1"/>
</dbReference>
<dbReference type="SUPFAM" id="SSF52540">
    <property type="entry name" value="P-loop containing nucleoside triphosphate hydrolases"/>
    <property type="match status" value="1"/>
</dbReference>
<keyword evidence="4" id="KW-1185">Reference proteome</keyword>
<dbReference type="CDD" id="cd01127">
    <property type="entry name" value="TrwB_TraG_TraD_VirD4"/>
    <property type="match status" value="1"/>
</dbReference>
<proteinExistence type="predicted"/>
<gene>
    <name evidence="3" type="ORF">AKJ29_01895</name>
</gene>
<sequence>MSQKVVKGVKRGQKVNIQARRDDVRTFWQRMEDSCSTAEGTFKVFGTLGIACLLFSWAPFIPEIIFVAALVVFFRCYRLKSKKWEGAFRLPQRINGLMGHKVIDASTSKPAAANIFAGMDQETGQQVWMSSNDVNKHALMIGTTGSGKTENIMGQAFCLLALGSGVLLVDGKASVNTFDSLYKISRLLGRDEDLFVTDYLTGGRDIQGPQKHRRSHGYNPLGFGGSAQMSETMVSLMDTGDGADMWAGRAISFMEAIMPPLAFLAERGHILLNPSLLADYFLLTNLENLAWFGVIEDMHGRFVDLQKDHPEDWTALTKRLVALRRYLENIPSYALSKPEKVVKHIRMGADVYANLEAKYSDIPDKEDPNDQSRQKVEEQHGYITMQLVRAVVNLSFNYGYIYNNELSEISFEDVVLNRRSLVVLLPSLEKSPENLEQLGKLTILSLKSALGSLLNTESEGSKREIIDASPSNSKIPFGAVLDEVGYYIVKGLSVIPAQARSLGVAVYFGTQDISSLMKGSEAEGKAILDNTAVKWFGRLVSSEDSDTARAAIQIGGKAHVQVANEMEYQKDAFASGLRVQKGSSLQEVAQIEYDDLVEQENGQFHMVTGSKTLDRHGRETGGARIVRMLAFYTGSIPSVEEWRRNPFVGVKPLTPADGPNIRQREIVRTEARAGVTRTLAEVGTEGSEAYELFEKVENDMIGLMLRKIAKGKLQREDIAQFVQDTVEQREKNRRASEFASRTEIVGKVADPLLANLGSNDVRDAARDILDDLSQELPAKPAEVDAVAENARKAVGVL</sequence>
<dbReference type="InterPro" id="IPR027417">
    <property type="entry name" value="P-loop_NTPase"/>
</dbReference>